<sequence>AKKGAVDNTYQAVVWEKLWLNLRNLTSFNLVK</sequence>
<evidence type="ECO:0000256" key="1">
    <source>
        <dbReference type="ARBA" id="ARBA00022690"/>
    </source>
</evidence>
<dbReference type="OrthoDB" id="2016588at2759"/>
<accession>A0A7J8VJJ0</accession>
<dbReference type="SUPFAM" id="SSF54403">
    <property type="entry name" value="Cystatin/monellin"/>
    <property type="match status" value="1"/>
</dbReference>
<evidence type="ECO:0000259" key="3">
    <source>
        <dbReference type="Pfam" id="PF16845"/>
    </source>
</evidence>
<dbReference type="Pfam" id="PF16845">
    <property type="entry name" value="SQAPI"/>
    <property type="match status" value="1"/>
</dbReference>
<organism evidence="4 5">
    <name type="scientific">Gossypium klotzschianum</name>
    <dbReference type="NCBI Taxonomy" id="34286"/>
    <lineage>
        <taxon>Eukaryota</taxon>
        <taxon>Viridiplantae</taxon>
        <taxon>Streptophyta</taxon>
        <taxon>Embryophyta</taxon>
        <taxon>Tracheophyta</taxon>
        <taxon>Spermatophyta</taxon>
        <taxon>Magnoliopsida</taxon>
        <taxon>eudicotyledons</taxon>
        <taxon>Gunneridae</taxon>
        <taxon>Pentapetalae</taxon>
        <taxon>rosids</taxon>
        <taxon>malvids</taxon>
        <taxon>Malvales</taxon>
        <taxon>Malvaceae</taxon>
        <taxon>Malvoideae</taxon>
        <taxon>Gossypium</taxon>
    </lineage>
</organism>
<keyword evidence="5" id="KW-1185">Reference proteome</keyword>
<feature type="non-terminal residue" evidence="4">
    <location>
        <position position="32"/>
    </location>
</feature>
<dbReference type="EMBL" id="JABFAB010000010">
    <property type="protein sequence ID" value="MBA0662763.1"/>
    <property type="molecule type" value="Genomic_DNA"/>
</dbReference>
<feature type="domain" description="Cystatin" evidence="3">
    <location>
        <begin position="3"/>
        <end position="30"/>
    </location>
</feature>
<feature type="non-terminal residue" evidence="4">
    <location>
        <position position="1"/>
    </location>
</feature>
<name>A0A7J8VJJ0_9ROSI</name>
<dbReference type="Gene3D" id="3.10.450.10">
    <property type="match status" value="1"/>
</dbReference>
<gene>
    <name evidence="4" type="ORF">Goklo_006837</name>
</gene>
<protein>
    <recommendedName>
        <fullName evidence="3">Cystatin domain-containing protein</fullName>
    </recommendedName>
</protein>
<dbReference type="InterPro" id="IPR000010">
    <property type="entry name" value="Cystatin_dom"/>
</dbReference>
<keyword evidence="1" id="KW-0646">Protease inhibitor</keyword>
<dbReference type="AlphaFoldDB" id="A0A7J8VJJ0"/>
<evidence type="ECO:0000313" key="5">
    <source>
        <dbReference type="Proteomes" id="UP000593573"/>
    </source>
</evidence>
<evidence type="ECO:0000313" key="4">
    <source>
        <dbReference type="EMBL" id="MBA0662763.1"/>
    </source>
</evidence>
<keyword evidence="2" id="KW-0789">Thiol protease inhibitor</keyword>
<proteinExistence type="predicted"/>
<dbReference type="GO" id="GO:0004869">
    <property type="term" value="F:cysteine-type endopeptidase inhibitor activity"/>
    <property type="evidence" value="ECO:0007669"/>
    <property type="project" value="UniProtKB-KW"/>
</dbReference>
<dbReference type="Proteomes" id="UP000593573">
    <property type="component" value="Unassembled WGS sequence"/>
</dbReference>
<reference evidence="4 5" key="1">
    <citation type="journal article" date="2019" name="Genome Biol. Evol.">
        <title>Insights into the evolution of the New World diploid cottons (Gossypium, subgenus Houzingenia) based on genome sequencing.</title>
        <authorList>
            <person name="Grover C.E."/>
            <person name="Arick M.A. 2nd"/>
            <person name="Thrash A."/>
            <person name="Conover J.L."/>
            <person name="Sanders W.S."/>
            <person name="Peterson D.G."/>
            <person name="Frelichowski J.E."/>
            <person name="Scheffler J.A."/>
            <person name="Scheffler B.E."/>
            <person name="Wendel J.F."/>
        </authorList>
    </citation>
    <scope>NUCLEOTIDE SEQUENCE [LARGE SCALE GENOMIC DNA]</scope>
    <source>
        <strain evidence="4">57</strain>
        <tissue evidence="4">Leaf</tissue>
    </source>
</reference>
<evidence type="ECO:0000256" key="2">
    <source>
        <dbReference type="ARBA" id="ARBA00022704"/>
    </source>
</evidence>
<comment type="caution">
    <text evidence="4">The sequence shown here is derived from an EMBL/GenBank/DDBJ whole genome shotgun (WGS) entry which is preliminary data.</text>
</comment>
<dbReference type="InterPro" id="IPR046350">
    <property type="entry name" value="Cystatin_sf"/>
</dbReference>